<keyword evidence="3" id="KW-1185">Reference proteome</keyword>
<evidence type="ECO:0008006" key="5">
    <source>
        <dbReference type="Google" id="ProtNLM"/>
    </source>
</evidence>
<organism evidence="2 3">
    <name type="scientific">Lactobacillus selangorensis</name>
    <dbReference type="NCBI Taxonomy" id="81857"/>
    <lineage>
        <taxon>Bacteria</taxon>
        <taxon>Bacillati</taxon>
        <taxon>Bacillota</taxon>
        <taxon>Bacilli</taxon>
        <taxon>Lactobacillales</taxon>
        <taxon>Lactobacillaceae</taxon>
        <taxon>Lactobacillus</taxon>
    </lineage>
</organism>
<protein>
    <recommendedName>
        <fullName evidence="5">Restriction endonuclease</fullName>
    </recommendedName>
</protein>
<evidence type="ECO:0000313" key="3">
    <source>
        <dbReference type="Proteomes" id="UP000051645"/>
    </source>
</evidence>
<evidence type="ECO:0000313" key="4">
    <source>
        <dbReference type="Proteomes" id="UP000051751"/>
    </source>
</evidence>
<dbReference type="OrthoDB" id="3010398at2"/>
<gene>
    <name evidence="1" type="ORF">IV38_GL000145</name>
    <name evidence="2" type="ORF">IV40_GL000580</name>
</gene>
<dbReference type="AlphaFoldDB" id="A0A0R2FMH1"/>
<accession>A0A0R2FMH1</accession>
<comment type="caution">
    <text evidence="2">The sequence shown here is derived from an EMBL/GenBank/DDBJ whole genome shotgun (WGS) entry which is preliminary data.</text>
</comment>
<dbReference type="EMBL" id="JQAZ01000012">
    <property type="protein sequence ID" value="KRN29779.1"/>
    <property type="molecule type" value="Genomic_DNA"/>
</dbReference>
<dbReference type="RefSeq" id="WP_057771246.1">
    <property type="nucleotide sequence ID" value="NZ_JQAT01000001.1"/>
</dbReference>
<reference evidence="3 4" key="1">
    <citation type="journal article" date="2015" name="Genome Announc.">
        <title>Expanding the biotechnology potential of lactobacilli through comparative genomics of 213 strains and associated genera.</title>
        <authorList>
            <person name="Sun Z."/>
            <person name="Harris H.M."/>
            <person name="McCann A."/>
            <person name="Guo C."/>
            <person name="Argimon S."/>
            <person name="Zhang W."/>
            <person name="Yang X."/>
            <person name="Jeffery I.B."/>
            <person name="Cooney J.C."/>
            <person name="Kagawa T.F."/>
            <person name="Liu W."/>
            <person name="Song Y."/>
            <person name="Salvetti E."/>
            <person name="Wrobel A."/>
            <person name="Rasinkangas P."/>
            <person name="Parkhill J."/>
            <person name="Rea M.C."/>
            <person name="O'Sullivan O."/>
            <person name="Ritari J."/>
            <person name="Douillard F.P."/>
            <person name="Paul Ross R."/>
            <person name="Yang R."/>
            <person name="Briner A.E."/>
            <person name="Felis G.E."/>
            <person name="de Vos W.M."/>
            <person name="Barrangou R."/>
            <person name="Klaenhammer T.R."/>
            <person name="Caufield P.W."/>
            <person name="Cui Y."/>
            <person name="Zhang H."/>
            <person name="O'Toole P.W."/>
        </authorList>
    </citation>
    <scope>NUCLEOTIDE SEQUENCE [LARGE SCALE GENOMIC DNA]</scope>
    <source>
        <strain evidence="1 4">ATCC BAA-66</strain>
        <strain evidence="2 3">DSM 13344</strain>
    </source>
</reference>
<dbReference type="Proteomes" id="UP000051751">
    <property type="component" value="Unassembled WGS sequence"/>
</dbReference>
<evidence type="ECO:0000313" key="1">
    <source>
        <dbReference type="EMBL" id="KRN29263.1"/>
    </source>
</evidence>
<dbReference type="STRING" id="81857.IV38_GL000145"/>
<dbReference type="EMBL" id="JQAT01000001">
    <property type="protein sequence ID" value="KRN29263.1"/>
    <property type="molecule type" value="Genomic_DNA"/>
</dbReference>
<evidence type="ECO:0000313" key="2">
    <source>
        <dbReference type="EMBL" id="KRN29779.1"/>
    </source>
</evidence>
<dbReference type="PATRIC" id="fig|81857.3.peg.150"/>
<proteinExistence type="predicted"/>
<sequence length="251" mass="28433">MHLKDELEKLVAQTNDQQAQQLFQDLANQKFKGVPPFAKGSDLLAYLLSHDELTYESYQQLEQQYSTENENLKYFLLGPRSFGEELIDPRLIAKDSRFESAHDSADPEANGSFDAFIKTDAVKIKVEIKATRAAFSKQGKQDLSTIVTRAMYLGDETSGRKFDWNFQQIKPAMADVFILVGTFVDGFKYWVFNSQEIANHDLGFSKGQHRGNVGEGQLHFNLKNIHALEPFLVSENQLVSAAIAKYQQLSK</sequence>
<name>A0A0R2FMH1_9LACO</name>
<dbReference type="Proteomes" id="UP000051645">
    <property type="component" value="Unassembled WGS sequence"/>
</dbReference>